<keyword evidence="1" id="KW-0812">Transmembrane</keyword>
<name>A0A4R6RUL3_LABRH</name>
<evidence type="ECO:0000313" key="3">
    <source>
        <dbReference type="Proteomes" id="UP000295444"/>
    </source>
</evidence>
<dbReference type="AlphaFoldDB" id="A0A4R6RUL3"/>
<keyword evidence="1" id="KW-1133">Transmembrane helix</keyword>
<accession>A0A4R6RUL3</accession>
<keyword evidence="1" id="KW-0472">Membrane</keyword>
<proteinExistence type="predicted"/>
<dbReference type="Proteomes" id="UP000295444">
    <property type="component" value="Unassembled WGS sequence"/>
</dbReference>
<feature type="transmembrane region" description="Helical" evidence="1">
    <location>
        <begin position="58"/>
        <end position="86"/>
    </location>
</feature>
<sequence length="299" mass="33044">MLGLDPIHSPPTSGRDAMMAFLWSALDFSVVVVGVALAVFGLVVLWAYKGPSGGEMAVLIMAPLYLAALLCQFIGAFSGLLLAFLIDKSPARFVAGILGGVFFLTCALTVFVSVRAWRLEKKSDRVIGQDEMIDLIRCRAVSSFSKEPDGTVRFEYAERRDENGRYLYYRPTHADSQGYPAYVAAANDLRHRHGHVIDYHNHADSYDPLAPGPRWVTTDEATALLRAGEIDTFSYGEPPDPRKILKAGTSTGIALIDHGWVRHLVVDRAAEAAMIPIAREAQHRHGKPQFSIDGRYEWQ</sequence>
<protein>
    <submittedName>
        <fullName evidence="2">Uncharacterized protein</fullName>
    </submittedName>
</protein>
<evidence type="ECO:0000313" key="2">
    <source>
        <dbReference type="EMBL" id="TDP90600.1"/>
    </source>
</evidence>
<organism evidence="2 3">
    <name type="scientific">Labedaea rhizosphaerae</name>
    <dbReference type="NCBI Taxonomy" id="598644"/>
    <lineage>
        <taxon>Bacteria</taxon>
        <taxon>Bacillati</taxon>
        <taxon>Actinomycetota</taxon>
        <taxon>Actinomycetes</taxon>
        <taxon>Pseudonocardiales</taxon>
        <taxon>Pseudonocardiaceae</taxon>
        <taxon>Labedaea</taxon>
    </lineage>
</organism>
<dbReference type="OrthoDB" id="9768449at2"/>
<reference evidence="2 3" key="1">
    <citation type="submission" date="2019-03" db="EMBL/GenBank/DDBJ databases">
        <title>Genomic Encyclopedia of Type Strains, Phase IV (KMG-IV): sequencing the most valuable type-strain genomes for metagenomic binning, comparative biology and taxonomic classification.</title>
        <authorList>
            <person name="Goeker M."/>
        </authorList>
    </citation>
    <scope>NUCLEOTIDE SEQUENCE [LARGE SCALE GENOMIC DNA]</scope>
    <source>
        <strain evidence="2 3">DSM 45361</strain>
    </source>
</reference>
<evidence type="ECO:0000256" key="1">
    <source>
        <dbReference type="SAM" id="Phobius"/>
    </source>
</evidence>
<gene>
    <name evidence="2" type="ORF">EV186_110141</name>
</gene>
<dbReference type="EMBL" id="SNXZ01000010">
    <property type="protein sequence ID" value="TDP90600.1"/>
    <property type="molecule type" value="Genomic_DNA"/>
</dbReference>
<comment type="caution">
    <text evidence="2">The sequence shown here is derived from an EMBL/GenBank/DDBJ whole genome shotgun (WGS) entry which is preliminary data.</text>
</comment>
<keyword evidence="3" id="KW-1185">Reference proteome</keyword>
<dbReference type="RefSeq" id="WP_133854113.1">
    <property type="nucleotide sequence ID" value="NZ_SNXZ01000010.1"/>
</dbReference>
<feature type="transmembrane region" description="Helical" evidence="1">
    <location>
        <begin position="92"/>
        <end position="114"/>
    </location>
</feature>
<feature type="transmembrane region" description="Helical" evidence="1">
    <location>
        <begin position="20"/>
        <end position="46"/>
    </location>
</feature>